<dbReference type="RefSeq" id="WP_087460589.1">
    <property type="nucleotide sequence ID" value="NZ_CP021425.1"/>
</dbReference>
<evidence type="ECO:0000313" key="2">
    <source>
        <dbReference type="Proteomes" id="UP000196027"/>
    </source>
</evidence>
<proteinExistence type="predicted"/>
<organism evidence="1 2">
    <name type="scientific">Oleiphilus messinensis</name>
    <dbReference type="NCBI Taxonomy" id="141451"/>
    <lineage>
        <taxon>Bacteria</taxon>
        <taxon>Pseudomonadati</taxon>
        <taxon>Pseudomonadota</taxon>
        <taxon>Gammaproteobacteria</taxon>
        <taxon>Oceanospirillales</taxon>
        <taxon>Oleiphilaceae</taxon>
        <taxon>Oleiphilus</taxon>
    </lineage>
</organism>
<protein>
    <submittedName>
        <fullName evidence="1">Uncharacterized protein</fullName>
    </submittedName>
</protein>
<evidence type="ECO:0000313" key="1">
    <source>
        <dbReference type="EMBL" id="ARU55484.1"/>
    </source>
</evidence>
<accession>A0A1Y0I7R5</accession>
<name>A0A1Y0I7R5_9GAMM</name>
<dbReference type="KEGG" id="ome:OLMES_1407"/>
<dbReference type="AlphaFoldDB" id="A0A1Y0I7R5"/>
<keyword evidence="2" id="KW-1185">Reference proteome</keyword>
<sequence length="130" mass="14488">MKRKASHTGFVLGLIFIGVAQHALALPSKTCSANEQFLPPLPDWVLRGKNIQPFSLFKPSPEKGRTYMTEIGGATLLIDVRQQGKIVNINRHYLSGNGQSTTEHYQHACESGGHFYADQFTPKFCKQHCT</sequence>
<dbReference type="Proteomes" id="UP000196027">
    <property type="component" value="Chromosome"/>
</dbReference>
<reference evidence="1 2" key="1">
    <citation type="submission" date="2017-05" db="EMBL/GenBank/DDBJ databases">
        <title>Genomic insights into alkan degradation activity of Oleiphilus messinensis.</title>
        <authorList>
            <person name="Kozyavkin S.A."/>
            <person name="Slesarev A.I."/>
            <person name="Golyshin P.N."/>
            <person name="Korzhenkov A."/>
            <person name="Golyshina O.N."/>
            <person name="Toshchakov S.V."/>
        </authorList>
    </citation>
    <scope>NUCLEOTIDE SEQUENCE [LARGE SCALE GENOMIC DNA]</scope>
    <source>
        <strain evidence="1 2">ME102</strain>
    </source>
</reference>
<dbReference type="EMBL" id="CP021425">
    <property type="protein sequence ID" value="ARU55484.1"/>
    <property type="molecule type" value="Genomic_DNA"/>
</dbReference>
<gene>
    <name evidence="1" type="ORF">OLMES_1407</name>
</gene>